<comment type="caution">
    <text evidence="1">The sequence shown here is derived from an EMBL/GenBank/DDBJ whole genome shotgun (WGS) entry which is preliminary data.</text>
</comment>
<dbReference type="Gene3D" id="2.40.128.20">
    <property type="match status" value="1"/>
</dbReference>
<proteinExistence type="predicted"/>
<dbReference type="InterPro" id="IPR015231">
    <property type="entry name" value="DUF1934"/>
</dbReference>
<sequence length="152" mass="17302">MSGLTVSNSDYTPVKVHLKTVITSGDEQDSIEFSAFGRYYEKADSIFLKYDEVQEEGTVHTIVKLSDENALILRSGAVKMRLVFKEDEQSNGSYESQIGTLLLRTKTKKLSHKRKNPEKSGEIRLDYQLMMQGSTVGNYKMLITYKEEEETS</sequence>
<gene>
    <name evidence="1" type="ORF">ACFSUL_08420</name>
</gene>
<dbReference type="SUPFAM" id="SSF50814">
    <property type="entry name" value="Lipocalins"/>
    <property type="match status" value="1"/>
</dbReference>
<dbReference type="InterPro" id="IPR012674">
    <property type="entry name" value="Calycin"/>
</dbReference>
<dbReference type="EMBL" id="JBHUMF010000017">
    <property type="protein sequence ID" value="MFD2680783.1"/>
    <property type="molecule type" value="Genomic_DNA"/>
</dbReference>
<dbReference type="Proteomes" id="UP001597506">
    <property type="component" value="Unassembled WGS sequence"/>
</dbReference>
<reference evidence="2" key="1">
    <citation type="journal article" date="2019" name="Int. J. Syst. Evol. Microbiol.">
        <title>The Global Catalogue of Microorganisms (GCM) 10K type strain sequencing project: providing services to taxonomists for standard genome sequencing and annotation.</title>
        <authorList>
            <consortium name="The Broad Institute Genomics Platform"/>
            <consortium name="The Broad Institute Genome Sequencing Center for Infectious Disease"/>
            <person name="Wu L."/>
            <person name="Ma J."/>
        </authorList>
    </citation>
    <scope>NUCLEOTIDE SEQUENCE [LARGE SCALE GENOMIC DNA]</scope>
    <source>
        <strain evidence="2">KCTC 3913</strain>
    </source>
</reference>
<evidence type="ECO:0000313" key="2">
    <source>
        <dbReference type="Proteomes" id="UP001597506"/>
    </source>
</evidence>
<dbReference type="RefSeq" id="WP_377934479.1">
    <property type="nucleotide sequence ID" value="NZ_JBHUMF010000017.1"/>
</dbReference>
<name>A0ABW5RQ27_9BACI</name>
<organism evidence="1 2">
    <name type="scientific">Bacillus seohaeanensis</name>
    <dbReference type="NCBI Taxonomy" id="284580"/>
    <lineage>
        <taxon>Bacteria</taxon>
        <taxon>Bacillati</taxon>
        <taxon>Bacillota</taxon>
        <taxon>Bacilli</taxon>
        <taxon>Bacillales</taxon>
        <taxon>Bacillaceae</taxon>
        <taxon>Bacillus</taxon>
    </lineage>
</organism>
<accession>A0ABW5RQ27</accession>
<protein>
    <submittedName>
        <fullName evidence="1">DUF1934 domain-containing protein</fullName>
    </submittedName>
</protein>
<keyword evidence="2" id="KW-1185">Reference proteome</keyword>
<dbReference type="Pfam" id="PF09148">
    <property type="entry name" value="DUF1934"/>
    <property type="match status" value="1"/>
</dbReference>
<evidence type="ECO:0000313" key="1">
    <source>
        <dbReference type="EMBL" id="MFD2680783.1"/>
    </source>
</evidence>